<reference evidence="2 3" key="1">
    <citation type="submission" date="2024-01" db="EMBL/GenBank/DDBJ databases">
        <title>The genomes of 5 underutilized Papilionoideae crops provide insights into root nodulation and disease resistanc.</title>
        <authorList>
            <person name="Yuan L."/>
        </authorList>
    </citation>
    <scope>NUCLEOTIDE SEQUENCE [LARGE SCALE GENOMIC DNA]</scope>
    <source>
        <strain evidence="2">ZHUSHIDOU_FW_LH</strain>
        <tissue evidence="2">Leaf</tissue>
    </source>
</reference>
<evidence type="ECO:0000313" key="2">
    <source>
        <dbReference type="EMBL" id="KAK7256335.1"/>
    </source>
</evidence>
<dbReference type="Proteomes" id="UP001372338">
    <property type="component" value="Unassembled WGS sequence"/>
</dbReference>
<organism evidence="2 3">
    <name type="scientific">Crotalaria pallida</name>
    <name type="common">Smooth rattlebox</name>
    <name type="synonym">Crotalaria striata</name>
    <dbReference type="NCBI Taxonomy" id="3830"/>
    <lineage>
        <taxon>Eukaryota</taxon>
        <taxon>Viridiplantae</taxon>
        <taxon>Streptophyta</taxon>
        <taxon>Embryophyta</taxon>
        <taxon>Tracheophyta</taxon>
        <taxon>Spermatophyta</taxon>
        <taxon>Magnoliopsida</taxon>
        <taxon>eudicotyledons</taxon>
        <taxon>Gunneridae</taxon>
        <taxon>Pentapetalae</taxon>
        <taxon>rosids</taxon>
        <taxon>fabids</taxon>
        <taxon>Fabales</taxon>
        <taxon>Fabaceae</taxon>
        <taxon>Papilionoideae</taxon>
        <taxon>50 kb inversion clade</taxon>
        <taxon>genistoids sensu lato</taxon>
        <taxon>core genistoids</taxon>
        <taxon>Crotalarieae</taxon>
        <taxon>Crotalaria</taxon>
    </lineage>
</organism>
<feature type="region of interest" description="Disordered" evidence="1">
    <location>
        <begin position="27"/>
        <end position="132"/>
    </location>
</feature>
<feature type="compositionally biased region" description="Basic residues" evidence="1">
    <location>
        <begin position="94"/>
        <end position="113"/>
    </location>
</feature>
<evidence type="ECO:0000256" key="1">
    <source>
        <dbReference type="SAM" id="MobiDB-lite"/>
    </source>
</evidence>
<feature type="compositionally biased region" description="Acidic residues" evidence="1">
    <location>
        <begin position="69"/>
        <end position="78"/>
    </location>
</feature>
<protein>
    <submittedName>
        <fullName evidence="2">Uncharacterized protein</fullName>
    </submittedName>
</protein>
<comment type="caution">
    <text evidence="2">The sequence shown here is derived from an EMBL/GenBank/DDBJ whole genome shotgun (WGS) entry which is preliminary data.</text>
</comment>
<gene>
    <name evidence="2" type="ORF">RIF29_29777</name>
</gene>
<feature type="compositionally biased region" description="Basic and acidic residues" evidence="1">
    <location>
        <begin position="83"/>
        <end position="93"/>
    </location>
</feature>
<feature type="compositionally biased region" description="Gly residues" evidence="1">
    <location>
        <begin position="118"/>
        <end position="132"/>
    </location>
</feature>
<keyword evidence="3" id="KW-1185">Reference proteome</keyword>
<name>A0AAN9EKC2_CROPI</name>
<dbReference type="AlphaFoldDB" id="A0AAN9EKC2"/>
<sequence length="132" mass="14226">MATNLPSPISKTKASWTMISKKKMAMNGVAANGQTPVYDNNDSKSKPRKRLIKKSGGDSGKASVAPPELFDEVEEEENNVGRFSREGNEDRDARKRKKGKEVARKKKEKRQKGEKRLGGSGGGGGGGGGFDM</sequence>
<evidence type="ECO:0000313" key="3">
    <source>
        <dbReference type="Proteomes" id="UP001372338"/>
    </source>
</evidence>
<accession>A0AAN9EKC2</accession>
<proteinExistence type="predicted"/>
<dbReference type="EMBL" id="JAYWIO010000006">
    <property type="protein sequence ID" value="KAK7256335.1"/>
    <property type="molecule type" value="Genomic_DNA"/>
</dbReference>